<dbReference type="EMBL" id="CAJJDM010000115">
    <property type="protein sequence ID" value="CAD8100487.1"/>
    <property type="molecule type" value="Genomic_DNA"/>
</dbReference>
<comment type="similarity">
    <text evidence="1">Belongs to the biotin--protein ligase family.</text>
</comment>
<keyword evidence="5" id="KW-1185">Reference proteome</keyword>
<sequence>MDPQQHKIVDILFEEIDSTQTHATKEYQNLYKGQITVLRALHQTAGRGQFDRKWECQSKRNILTTIIFPYFTNLQYLKNITPVIGYTIVKLYKELYNLDAELKWVNDIELNSKKSGGILTESEQIGDELVLYVGIGLNVNWCIQGATCLEENTGKEVDQEELFQKLRERVIKTLYQLNEHGFEMFREGINQILYRKGQLCDFVDSKTLEIVYSGIVEELNKNGDLIIRGQDGLSRVVDPNVRMKYDIHISYQRKIIIFQNLYQNENFKKLFKLLLISQYIQMVYKLLKISINKLWEMSFSNRFSSIDTS</sequence>
<comment type="caution">
    <text evidence="4">The sequence shown here is derived from an EMBL/GenBank/DDBJ whole genome shotgun (WGS) entry which is preliminary data.</text>
</comment>
<dbReference type="NCBIfam" id="TIGR00121">
    <property type="entry name" value="birA_ligase"/>
    <property type="match status" value="1"/>
</dbReference>
<accession>A0A8S1PBB9</accession>
<dbReference type="AlphaFoldDB" id="A0A8S1PBB9"/>
<evidence type="ECO:0000313" key="5">
    <source>
        <dbReference type="Proteomes" id="UP000688137"/>
    </source>
</evidence>
<dbReference type="PROSITE" id="PS51733">
    <property type="entry name" value="BPL_LPL_CATALYTIC"/>
    <property type="match status" value="1"/>
</dbReference>
<organism evidence="4 5">
    <name type="scientific">Paramecium primaurelia</name>
    <dbReference type="NCBI Taxonomy" id="5886"/>
    <lineage>
        <taxon>Eukaryota</taxon>
        <taxon>Sar</taxon>
        <taxon>Alveolata</taxon>
        <taxon>Ciliophora</taxon>
        <taxon>Intramacronucleata</taxon>
        <taxon>Oligohymenophorea</taxon>
        <taxon>Peniculida</taxon>
        <taxon>Parameciidae</taxon>
        <taxon>Paramecium</taxon>
    </lineage>
</organism>
<evidence type="ECO:0000256" key="1">
    <source>
        <dbReference type="ARBA" id="ARBA00009934"/>
    </source>
</evidence>
<dbReference type="InterPro" id="IPR004143">
    <property type="entry name" value="BPL_LPL_catalytic"/>
</dbReference>
<name>A0A8S1PBB9_PARPR</name>
<gene>
    <name evidence="4" type="ORF">PPRIM_AZ9-3.1.T1120140</name>
</gene>
<reference evidence="4" key="1">
    <citation type="submission" date="2021-01" db="EMBL/GenBank/DDBJ databases">
        <authorList>
            <consortium name="Genoscope - CEA"/>
            <person name="William W."/>
        </authorList>
    </citation>
    <scope>NUCLEOTIDE SEQUENCE</scope>
</reference>
<dbReference type="PANTHER" id="PTHR12835:SF5">
    <property type="entry name" value="BIOTIN--PROTEIN LIGASE"/>
    <property type="match status" value="1"/>
</dbReference>
<evidence type="ECO:0000259" key="3">
    <source>
        <dbReference type="PROSITE" id="PS51733"/>
    </source>
</evidence>
<dbReference type="Proteomes" id="UP000688137">
    <property type="component" value="Unassembled WGS sequence"/>
</dbReference>
<dbReference type="CDD" id="cd16442">
    <property type="entry name" value="BPL"/>
    <property type="match status" value="1"/>
</dbReference>
<dbReference type="GO" id="GO:0005737">
    <property type="term" value="C:cytoplasm"/>
    <property type="evidence" value="ECO:0007669"/>
    <property type="project" value="TreeGrafter"/>
</dbReference>
<feature type="domain" description="BPL/LPL catalytic" evidence="3">
    <location>
        <begin position="11"/>
        <end position="182"/>
    </location>
</feature>
<protein>
    <recommendedName>
        <fullName evidence="3">BPL/LPL catalytic domain-containing protein</fullName>
    </recommendedName>
</protein>
<dbReference type="Pfam" id="PF03099">
    <property type="entry name" value="BPL_LplA_LipB"/>
    <property type="match status" value="1"/>
</dbReference>
<proteinExistence type="inferred from homology"/>
<dbReference type="InterPro" id="IPR004408">
    <property type="entry name" value="Biotin_CoA_COase_ligase"/>
</dbReference>
<dbReference type="GO" id="GO:0004077">
    <property type="term" value="F:biotin--[biotin carboxyl-carrier protein] ligase activity"/>
    <property type="evidence" value="ECO:0007669"/>
    <property type="project" value="InterPro"/>
</dbReference>
<dbReference type="OMA" id="DRKWECQ"/>
<evidence type="ECO:0000256" key="2">
    <source>
        <dbReference type="ARBA" id="ARBA00022598"/>
    </source>
</evidence>
<dbReference type="PANTHER" id="PTHR12835">
    <property type="entry name" value="BIOTIN PROTEIN LIGASE"/>
    <property type="match status" value="1"/>
</dbReference>
<keyword evidence="2" id="KW-0436">Ligase</keyword>
<evidence type="ECO:0000313" key="4">
    <source>
        <dbReference type="EMBL" id="CAD8100487.1"/>
    </source>
</evidence>